<evidence type="ECO:0000313" key="6">
    <source>
        <dbReference type="EMBL" id="QEO19215.1"/>
    </source>
</evidence>
<dbReference type="GO" id="GO:0003677">
    <property type="term" value="F:DNA binding"/>
    <property type="evidence" value="ECO:0007669"/>
    <property type="project" value="TreeGrafter"/>
</dbReference>
<feature type="region of interest" description="Disordered" evidence="4">
    <location>
        <begin position="1"/>
        <end position="30"/>
    </location>
</feature>
<keyword evidence="2" id="KW-0804">Transcription</keyword>
<evidence type="ECO:0000256" key="4">
    <source>
        <dbReference type="SAM" id="MobiDB-lite"/>
    </source>
</evidence>
<feature type="region of interest" description="Disordered" evidence="4">
    <location>
        <begin position="71"/>
        <end position="133"/>
    </location>
</feature>
<evidence type="ECO:0000256" key="1">
    <source>
        <dbReference type="ARBA" id="ARBA00023015"/>
    </source>
</evidence>
<dbReference type="InterPro" id="IPR044759">
    <property type="entry name" value="bZIP_RF2"/>
</dbReference>
<dbReference type="Gene3D" id="1.20.5.170">
    <property type="match status" value="1"/>
</dbReference>
<dbReference type="PROSITE" id="PS00036">
    <property type="entry name" value="BZIP_BASIC"/>
    <property type="match status" value="1"/>
</dbReference>
<dbReference type="FunFam" id="1.20.5.170:FF:000086">
    <property type="entry name" value="Transcription factor VIP1"/>
    <property type="match status" value="1"/>
</dbReference>
<reference evidence="6" key="1">
    <citation type="submission" date="2019-01" db="EMBL/GenBank/DDBJ databases">
        <authorList>
            <person name="Yang F."/>
            <person name="Zhu G."/>
            <person name="Wei Y."/>
            <person name="Guo J."/>
            <person name="Jin J."/>
        </authorList>
    </citation>
    <scope>NUCLEOTIDE SEQUENCE</scope>
</reference>
<dbReference type="GO" id="GO:0003700">
    <property type="term" value="F:DNA-binding transcription factor activity"/>
    <property type="evidence" value="ECO:0007669"/>
    <property type="project" value="InterPro"/>
</dbReference>
<dbReference type="InterPro" id="IPR046347">
    <property type="entry name" value="bZIP_sf"/>
</dbReference>
<feature type="compositionally biased region" description="Polar residues" evidence="4">
    <location>
        <begin position="71"/>
        <end position="83"/>
    </location>
</feature>
<name>A0A5C1YVG1_CYMEN</name>
<accession>A0A5C1YVG1</accession>
<dbReference type="SMART" id="SM00338">
    <property type="entry name" value="BRLZ"/>
    <property type="match status" value="1"/>
</dbReference>
<protein>
    <submittedName>
        <fullName evidence="6">Putative basic leucine zipper 61-like isoform X1</fullName>
    </submittedName>
</protein>
<dbReference type="Pfam" id="PF00170">
    <property type="entry name" value="bZIP_1"/>
    <property type="match status" value="1"/>
</dbReference>
<proteinExistence type="evidence at transcript level"/>
<dbReference type="InterPro" id="IPR052483">
    <property type="entry name" value="bZIP_transcription_regulators"/>
</dbReference>
<dbReference type="PANTHER" id="PTHR46391:SF20">
    <property type="entry name" value="BASIC LEUCINE ZIPPER 61"/>
    <property type="match status" value="1"/>
</dbReference>
<dbReference type="GO" id="GO:0045893">
    <property type="term" value="P:positive regulation of DNA-templated transcription"/>
    <property type="evidence" value="ECO:0007669"/>
    <property type="project" value="TreeGrafter"/>
</dbReference>
<dbReference type="InterPro" id="IPR004827">
    <property type="entry name" value="bZIP"/>
</dbReference>
<evidence type="ECO:0000256" key="2">
    <source>
        <dbReference type="ARBA" id="ARBA00023163"/>
    </source>
</evidence>
<dbReference type="SUPFAM" id="SSF57959">
    <property type="entry name" value="Leucine zipper domain"/>
    <property type="match status" value="1"/>
</dbReference>
<dbReference type="GO" id="GO:0005634">
    <property type="term" value="C:nucleus"/>
    <property type="evidence" value="ECO:0007669"/>
    <property type="project" value="TreeGrafter"/>
</dbReference>
<dbReference type="AlphaFoldDB" id="A0A5C1YVG1"/>
<feature type="compositionally biased region" description="Polar residues" evidence="4">
    <location>
        <begin position="92"/>
        <end position="102"/>
    </location>
</feature>
<feature type="compositionally biased region" description="Low complexity" evidence="4">
    <location>
        <begin position="107"/>
        <end position="116"/>
    </location>
</feature>
<feature type="domain" description="BZIP" evidence="5">
    <location>
        <begin position="128"/>
        <end position="184"/>
    </location>
</feature>
<dbReference type="EMBL" id="MK440204">
    <property type="protein sequence ID" value="QEO19215.1"/>
    <property type="molecule type" value="mRNA"/>
</dbReference>
<keyword evidence="3" id="KW-0539">Nucleus</keyword>
<organism evidence="6">
    <name type="scientific">Cymbidium ensifolium</name>
    <name type="common">Orchid</name>
    <name type="synonym">Epidendrum ensifolium</name>
    <dbReference type="NCBI Taxonomy" id="78740"/>
    <lineage>
        <taxon>Eukaryota</taxon>
        <taxon>Viridiplantae</taxon>
        <taxon>Streptophyta</taxon>
        <taxon>Embryophyta</taxon>
        <taxon>Tracheophyta</taxon>
        <taxon>Spermatophyta</taxon>
        <taxon>Magnoliopsida</taxon>
        <taxon>Liliopsida</taxon>
        <taxon>Asparagales</taxon>
        <taxon>Orchidaceae</taxon>
        <taxon>Epidendroideae</taxon>
        <taxon>Cymbidieae</taxon>
        <taxon>Cymbidiinae</taxon>
        <taxon>Cymbidium</taxon>
    </lineage>
</organism>
<dbReference type="PANTHER" id="PTHR46391">
    <property type="entry name" value="BASIC LEUCINE ZIPPER 34"/>
    <property type="match status" value="1"/>
</dbReference>
<evidence type="ECO:0000259" key="5">
    <source>
        <dbReference type="PROSITE" id="PS50217"/>
    </source>
</evidence>
<dbReference type="PROSITE" id="PS50217">
    <property type="entry name" value="BZIP"/>
    <property type="match status" value="1"/>
</dbReference>
<dbReference type="CDD" id="cd14703">
    <property type="entry name" value="bZIP_plant_RF2"/>
    <property type="match status" value="1"/>
</dbReference>
<keyword evidence="1" id="KW-0805">Transcription regulation</keyword>
<evidence type="ECO:0000256" key="3">
    <source>
        <dbReference type="ARBA" id="ARBA00023242"/>
    </source>
</evidence>
<sequence>MTQLPPKIPINYPSLFPSSPPSPTAHPVITPSQWSSVDEFFDFSASKLASHRRTISRSVATFEPLAAANSTIASTPSDRNSGVNEDHKLNSKPPSSYDQLSWSVPYEQSEAESSAAMADSTPPLPIQDPKRQKRILANRQSARRSRLRKLQYISELEKTVATLQMEVSALSSRVALFDHQRSILAVGNSHLRQGIAALAQDKIFKDANRDSLKKEMERLTVVYQQQQLKKMAAMTAAIDAGGDDTATTLAQNELQASP</sequence>